<feature type="domain" description="FAD-binding PCMH-type" evidence="5">
    <location>
        <begin position="38"/>
        <end position="221"/>
    </location>
</feature>
<dbReference type="Proteomes" id="UP000653156">
    <property type="component" value="Chromosome"/>
</dbReference>
<dbReference type="PROSITE" id="PS51387">
    <property type="entry name" value="FAD_PCMH"/>
    <property type="match status" value="1"/>
</dbReference>
<evidence type="ECO:0000259" key="5">
    <source>
        <dbReference type="PROSITE" id="PS51387"/>
    </source>
</evidence>
<dbReference type="Gene3D" id="3.30.465.10">
    <property type="match status" value="1"/>
</dbReference>
<dbReference type="FunFam" id="1.10.45.10:FF:000001">
    <property type="entry name" value="D-lactate dehydrogenase mitochondrial"/>
    <property type="match status" value="1"/>
</dbReference>
<dbReference type="InterPro" id="IPR016169">
    <property type="entry name" value="FAD-bd_PCMH_sub2"/>
</dbReference>
<dbReference type="InterPro" id="IPR051264">
    <property type="entry name" value="FAD-oxidored/transferase_4"/>
</dbReference>
<dbReference type="InterPro" id="IPR006094">
    <property type="entry name" value="Oxid_FAD_bind_N"/>
</dbReference>
<dbReference type="GO" id="GO:0071949">
    <property type="term" value="F:FAD binding"/>
    <property type="evidence" value="ECO:0007669"/>
    <property type="project" value="InterPro"/>
</dbReference>
<evidence type="ECO:0000256" key="2">
    <source>
        <dbReference type="ARBA" id="ARBA00008000"/>
    </source>
</evidence>
<dbReference type="InterPro" id="IPR016167">
    <property type="entry name" value="FAD-bd_PCMH_sub1"/>
</dbReference>
<keyword evidence="3" id="KW-0285">Flavoprotein</keyword>
<dbReference type="GO" id="GO:0003824">
    <property type="term" value="F:catalytic activity"/>
    <property type="evidence" value="ECO:0007669"/>
    <property type="project" value="InterPro"/>
</dbReference>
<keyword evidence="7" id="KW-1185">Reference proteome</keyword>
<comment type="cofactor">
    <cofactor evidence="1">
        <name>FAD</name>
        <dbReference type="ChEBI" id="CHEBI:57692"/>
    </cofactor>
</comment>
<dbReference type="InterPro" id="IPR016171">
    <property type="entry name" value="Vanillyl_alc_oxidase_C-sub2"/>
</dbReference>
<sequence length="467" mass="49889">MNTPQNHLHALGQILAANEIITDADAMAPFCLDQRRRYQGEVWAVLQPRSVAAVQAIMRYCFAQQIAVTPQGGNTGLCGGATPHATVAGRGVILSLGKLNRLRQLNLADNSLTVEAGMVLAEVQRLAAEAGRFFPLSLASEGSCQIGGNIACNAGGLNVVRYGTARDLVLGLEAVLPNGSLVSQLQPLHKNTSGYELKQQLIGSEGTLGVITAATLKLFAPPQSVCTAWVALGSIDAAVDLLAAVKNQFGERLSSFELISDYALSLSSAYSQLPAPLVGQWHVLLELTDSFAATDLTEPLAELLHQHGWDEAVVAQSHTERQNLWTLRENISAAQRNIGASIKHDIALPIAAVAAFVPACAEAVRARFADANIVVFGHLGDGSLHYNVFLPQVLGNEVYAYEDAVNELVYEQTLALGGTIAAEHGIGQLKNHWLPRVRSEAELAWMRANKQALDPQGMMNPGKLLPP</sequence>
<dbReference type="Pfam" id="PF02913">
    <property type="entry name" value="FAD-oxidase_C"/>
    <property type="match status" value="1"/>
</dbReference>
<evidence type="ECO:0000313" key="7">
    <source>
        <dbReference type="Proteomes" id="UP000653156"/>
    </source>
</evidence>
<dbReference type="InterPro" id="IPR016164">
    <property type="entry name" value="FAD-linked_Oxase-like_C"/>
</dbReference>
<proteinExistence type="inferred from homology"/>
<dbReference type="InterPro" id="IPR004113">
    <property type="entry name" value="FAD-bd_oxidored_4_C"/>
</dbReference>
<keyword evidence="4" id="KW-0274">FAD</keyword>
<gene>
    <name evidence="6" type="ORF">JQU52_09910</name>
</gene>
<organism evidence="6 7">
    <name type="scientific">Paralysiella testudinis</name>
    <dbReference type="NCBI Taxonomy" id="2809020"/>
    <lineage>
        <taxon>Bacteria</taxon>
        <taxon>Pseudomonadati</taxon>
        <taxon>Pseudomonadota</taxon>
        <taxon>Betaproteobacteria</taxon>
        <taxon>Neisseriales</taxon>
        <taxon>Neisseriaceae</taxon>
        <taxon>Paralysiella</taxon>
    </lineage>
</organism>
<dbReference type="Gene3D" id="3.30.43.10">
    <property type="entry name" value="Uridine Diphospho-n-acetylenolpyruvylglucosamine Reductase, domain 2"/>
    <property type="match status" value="1"/>
</dbReference>
<comment type="similarity">
    <text evidence="2">Belongs to the FAD-binding oxidoreductase/transferase type 4 family.</text>
</comment>
<dbReference type="InterPro" id="IPR016166">
    <property type="entry name" value="FAD-bd_PCMH"/>
</dbReference>
<evidence type="ECO:0000256" key="4">
    <source>
        <dbReference type="ARBA" id="ARBA00022827"/>
    </source>
</evidence>
<dbReference type="Gene3D" id="3.30.70.2740">
    <property type="match status" value="1"/>
</dbReference>
<name>A0A892ZEG4_9NEIS</name>
<dbReference type="EMBL" id="CP069798">
    <property type="protein sequence ID" value="QRQ81043.1"/>
    <property type="molecule type" value="Genomic_DNA"/>
</dbReference>
<dbReference type="KEGG" id="ptes:JQU52_09910"/>
<dbReference type="InterPro" id="IPR036318">
    <property type="entry name" value="FAD-bd_PCMH-like_sf"/>
</dbReference>
<dbReference type="AlphaFoldDB" id="A0A892ZEG4"/>
<protein>
    <submittedName>
        <fullName evidence="6">FAD-binding oxidoreductase</fullName>
    </submittedName>
</protein>
<evidence type="ECO:0000256" key="3">
    <source>
        <dbReference type="ARBA" id="ARBA00022630"/>
    </source>
</evidence>
<dbReference type="Pfam" id="PF01565">
    <property type="entry name" value="FAD_binding_4"/>
    <property type="match status" value="1"/>
</dbReference>
<evidence type="ECO:0000256" key="1">
    <source>
        <dbReference type="ARBA" id="ARBA00001974"/>
    </source>
</evidence>
<accession>A0A892ZEG4</accession>
<dbReference type="Gene3D" id="1.10.45.10">
    <property type="entry name" value="Vanillyl-alcohol Oxidase, Chain A, domain 4"/>
    <property type="match status" value="1"/>
</dbReference>
<dbReference type="SUPFAM" id="SSF56176">
    <property type="entry name" value="FAD-binding/transporter-associated domain-like"/>
    <property type="match status" value="1"/>
</dbReference>
<dbReference type="SUPFAM" id="SSF55103">
    <property type="entry name" value="FAD-linked oxidases, C-terminal domain"/>
    <property type="match status" value="1"/>
</dbReference>
<evidence type="ECO:0000313" key="6">
    <source>
        <dbReference type="EMBL" id="QRQ81043.1"/>
    </source>
</evidence>
<dbReference type="Gene3D" id="3.30.70.2190">
    <property type="match status" value="1"/>
</dbReference>
<dbReference type="PANTHER" id="PTHR43716">
    <property type="entry name" value="D-2-HYDROXYGLUTARATE DEHYDROGENASE, MITOCHONDRIAL"/>
    <property type="match status" value="1"/>
</dbReference>
<dbReference type="PANTHER" id="PTHR43716:SF2">
    <property type="entry name" value="BLL6224 PROTEIN"/>
    <property type="match status" value="1"/>
</dbReference>
<dbReference type="GO" id="GO:0022904">
    <property type="term" value="P:respiratory electron transport chain"/>
    <property type="evidence" value="ECO:0007669"/>
    <property type="project" value="TreeGrafter"/>
</dbReference>
<reference evidence="6" key="1">
    <citation type="submission" date="2021-02" db="EMBL/GenBank/DDBJ databases">
        <title>Neisseriaceae sp. 26B isolated from the cloaca of a Common Toad-headed Turtle (Mesoclemmys nasuta).</title>
        <authorList>
            <person name="Spergser J."/>
            <person name="Busse H.-J."/>
        </authorList>
    </citation>
    <scope>NUCLEOTIDE SEQUENCE</scope>
    <source>
        <strain evidence="6">26B</strain>
    </source>
</reference>